<keyword evidence="1 3" id="KW-0378">Hydrolase</keyword>
<dbReference type="PROSITE" id="PS51318">
    <property type="entry name" value="TAT"/>
    <property type="match status" value="1"/>
</dbReference>
<keyword evidence="4" id="KW-1185">Reference proteome</keyword>
<dbReference type="EMBL" id="CP001678">
    <property type="protein sequence ID" value="ACT58302.1"/>
    <property type="molecule type" value="Genomic_DNA"/>
</dbReference>
<dbReference type="AlphaFoldDB" id="C6XNP9"/>
<dbReference type="KEGG" id="hba:Hbal_0600"/>
<dbReference type="InterPro" id="IPR006311">
    <property type="entry name" value="TAT_signal"/>
</dbReference>
<dbReference type="InterPro" id="IPR013094">
    <property type="entry name" value="AB_hydrolase_3"/>
</dbReference>
<dbReference type="InterPro" id="IPR029058">
    <property type="entry name" value="AB_hydrolase_fold"/>
</dbReference>
<accession>C6XNP9</accession>
<dbReference type="Gene3D" id="3.40.50.1820">
    <property type="entry name" value="alpha/beta hydrolase"/>
    <property type="match status" value="1"/>
</dbReference>
<evidence type="ECO:0000259" key="2">
    <source>
        <dbReference type="Pfam" id="PF07859"/>
    </source>
</evidence>
<proteinExistence type="predicted"/>
<organism evidence="3 4">
    <name type="scientific">Hirschia baltica (strain ATCC 49814 / DSM 5838 / IFAM 1418)</name>
    <dbReference type="NCBI Taxonomy" id="582402"/>
    <lineage>
        <taxon>Bacteria</taxon>
        <taxon>Pseudomonadati</taxon>
        <taxon>Pseudomonadota</taxon>
        <taxon>Alphaproteobacteria</taxon>
        <taxon>Hyphomonadales</taxon>
        <taxon>Hyphomonadaceae</taxon>
        <taxon>Hirschia</taxon>
    </lineage>
</organism>
<protein>
    <submittedName>
        <fullName evidence="3">Alpha/beta hydrolase fold-3 domain protein</fullName>
    </submittedName>
</protein>
<dbReference type="SUPFAM" id="SSF53474">
    <property type="entry name" value="alpha/beta-Hydrolases"/>
    <property type="match status" value="1"/>
</dbReference>
<dbReference type="Proteomes" id="UP000002745">
    <property type="component" value="Chromosome"/>
</dbReference>
<name>C6XNP9_HIRBI</name>
<dbReference type="Pfam" id="PF07859">
    <property type="entry name" value="Abhydrolase_3"/>
    <property type="match status" value="1"/>
</dbReference>
<dbReference type="PANTHER" id="PTHR48081">
    <property type="entry name" value="AB HYDROLASE SUPERFAMILY PROTEIN C4A8.06C"/>
    <property type="match status" value="1"/>
</dbReference>
<evidence type="ECO:0000313" key="4">
    <source>
        <dbReference type="Proteomes" id="UP000002745"/>
    </source>
</evidence>
<dbReference type="PANTHER" id="PTHR48081:SF8">
    <property type="entry name" value="ALPHA_BETA HYDROLASE FOLD-3 DOMAIN-CONTAINING PROTEIN-RELATED"/>
    <property type="match status" value="1"/>
</dbReference>
<reference evidence="4" key="1">
    <citation type="journal article" date="2011" name="J. Bacteriol.">
        <title>Genome sequences of eight morphologically diverse alphaproteobacteria.</title>
        <authorList>
            <consortium name="US DOE Joint Genome Institute"/>
            <person name="Brown P.J."/>
            <person name="Kysela D.T."/>
            <person name="Buechlein A."/>
            <person name="Hemmerich C."/>
            <person name="Brun Y.V."/>
        </authorList>
    </citation>
    <scope>NUCLEOTIDE SEQUENCE [LARGE SCALE GENOMIC DNA]</scope>
    <source>
        <strain evidence="4">ATCC 49814 / DSM 5838 / IFAM 1418</strain>
    </source>
</reference>
<dbReference type="HOGENOM" id="CLU_012494_6_1_5"/>
<sequence>MTPVTQIGEDIDMALNRRDLLSAGALGLAGSTLSGCISNPSLAPPQSASTLLASIDPELRPIAKSFLDKYESGERSRVSAATLMEKRGDMSWLETIQPSQSPGYDVKLIPGVANGPDVPIHIVYDDTQGPKPAIIYMHGGGYVSGHSKGLIKRFNSLVKDFGCVVIAPEYRLAPETTFEGSVNDNYSALLWTFKNADQLGIDRNRIAVMGGSAGGGHSALLALAARDRGEVPLCFQCLIYPMLDDRTGTNYSPNLGRGGIVWSEAENNFGWTSFLGVPAGGKNVPIAGVPARRTDLKGLPPTFIGTGSVDLFAEENIAYAKALIKAGVETELYVSPGGFHAFDNIAANTRLGQTFNSAKRDALKRAFTT</sequence>
<feature type="domain" description="Alpha/beta hydrolase fold-3" evidence="2">
    <location>
        <begin position="134"/>
        <end position="342"/>
    </location>
</feature>
<evidence type="ECO:0000256" key="1">
    <source>
        <dbReference type="ARBA" id="ARBA00022801"/>
    </source>
</evidence>
<gene>
    <name evidence="3" type="ordered locus">Hbal_0600</name>
</gene>
<dbReference type="InterPro" id="IPR050300">
    <property type="entry name" value="GDXG_lipolytic_enzyme"/>
</dbReference>
<evidence type="ECO:0000313" key="3">
    <source>
        <dbReference type="EMBL" id="ACT58302.1"/>
    </source>
</evidence>
<dbReference type="eggNOG" id="COG0657">
    <property type="taxonomic scope" value="Bacteria"/>
</dbReference>
<dbReference type="STRING" id="582402.Hbal_0600"/>
<dbReference type="GO" id="GO:0016787">
    <property type="term" value="F:hydrolase activity"/>
    <property type="evidence" value="ECO:0007669"/>
    <property type="project" value="UniProtKB-KW"/>
</dbReference>